<keyword evidence="8" id="KW-0472">Membrane</keyword>
<dbReference type="PRINTS" id="PR00420">
    <property type="entry name" value="RNGMNOXGNASE"/>
</dbReference>
<dbReference type="InterPro" id="IPR010971">
    <property type="entry name" value="UbiH/COQ6"/>
</dbReference>
<organism evidence="10 11">
    <name type="scientific">Thioclava atlantica</name>
    <dbReference type="NCBI Taxonomy" id="1317124"/>
    <lineage>
        <taxon>Bacteria</taxon>
        <taxon>Pseudomonadati</taxon>
        <taxon>Pseudomonadota</taxon>
        <taxon>Alphaproteobacteria</taxon>
        <taxon>Rhodobacterales</taxon>
        <taxon>Paracoccaceae</taxon>
        <taxon>Thioclava</taxon>
    </lineage>
</organism>
<protein>
    <submittedName>
        <fullName evidence="10">2-octaprenyl-6-methoxyphenyl hydroxylase</fullName>
    </submittedName>
</protein>
<dbReference type="Proteomes" id="UP000028607">
    <property type="component" value="Unassembled WGS sequence"/>
</dbReference>
<name>A0A085U0U9_9RHOB</name>
<evidence type="ECO:0000256" key="4">
    <source>
        <dbReference type="ARBA" id="ARBA00022630"/>
    </source>
</evidence>
<keyword evidence="5" id="KW-0274">FAD</keyword>
<accession>A0A085U0U9</accession>
<dbReference type="PANTHER" id="PTHR43876:SF7">
    <property type="entry name" value="UBIQUINONE BIOSYNTHESIS MONOOXYGENASE COQ6, MITOCHONDRIAL"/>
    <property type="match status" value="1"/>
</dbReference>
<dbReference type="GO" id="GO:0004497">
    <property type="term" value="F:monooxygenase activity"/>
    <property type="evidence" value="ECO:0007669"/>
    <property type="project" value="UniProtKB-KW"/>
</dbReference>
<keyword evidence="4" id="KW-0285">Flavoprotein</keyword>
<keyword evidence="8" id="KW-0812">Transmembrane</keyword>
<dbReference type="InterPro" id="IPR002938">
    <property type="entry name" value="FAD-bd"/>
</dbReference>
<dbReference type="SUPFAM" id="SSF51905">
    <property type="entry name" value="FAD/NAD(P)-binding domain"/>
    <property type="match status" value="1"/>
</dbReference>
<comment type="similarity">
    <text evidence="3">Belongs to the UbiH/COQ6 family.</text>
</comment>
<dbReference type="OrthoDB" id="9796623at2"/>
<evidence type="ECO:0000256" key="6">
    <source>
        <dbReference type="ARBA" id="ARBA00023002"/>
    </source>
</evidence>
<dbReference type="GO" id="GO:0071949">
    <property type="term" value="F:FAD binding"/>
    <property type="evidence" value="ECO:0007669"/>
    <property type="project" value="InterPro"/>
</dbReference>
<dbReference type="GO" id="GO:0016705">
    <property type="term" value="F:oxidoreductase activity, acting on paired donors, with incorporation or reduction of molecular oxygen"/>
    <property type="evidence" value="ECO:0007669"/>
    <property type="project" value="InterPro"/>
</dbReference>
<dbReference type="eggNOG" id="COG0654">
    <property type="taxonomic scope" value="Bacteria"/>
</dbReference>
<evidence type="ECO:0000313" key="11">
    <source>
        <dbReference type="Proteomes" id="UP000028607"/>
    </source>
</evidence>
<dbReference type="STRING" id="1317124.DW2_00520"/>
<reference evidence="11" key="1">
    <citation type="submission" date="2013-04" db="EMBL/GenBank/DDBJ databases">
        <title>Thioclava sp. 13D2W-2 Genome Sequencing.</title>
        <authorList>
            <person name="Lai Q."/>
            <person name="Li G."/>
            <person name="Shao Z."/>
        </authorList>
    </citation>
    <scope>NUCLEOTIDE SEQUENCE [LARGE SCALE GENOMIC DNA]</scope>
    <source>
        <strain evidence="11">13D2W-2</strain>
    </source>
</reference>
<comment type="pathway">
    <text evidence="2">Cofactor biosynthesis; ubiquinone biosynthesis.</text>
</comment>
<sequence length="403" mass="43577">MSETKRPLETDILVSGGGVAGLTAAAAFGSAGFTTICVDPTPPVTEEGANGADMRSTAFLQPSRKVLEAAGLWSRLAPYAAPLQVMRIIDAGGERHEARLSREFDASDVSDEPFGWNFPNWLLRREMVAHLAGIPQVDFRPGVATTGLVARESGAEVTLSDGTHVRARLVVAADGRNSFVREAAGIGTRTTHYGQKALAFAVTHPIPHDNISTEIHHSGGPFTLVPLPDREGKPSSAIVWMERGAEAERLAALPVEAFEAAMLERSTGLLGPLKLETRRALWPMITQIADRFSGQRVALIAEAAHVIPPIGAQGLNMSLADLACLLRLCEEDPAHLGEARMLDAYHRRRWPEVKAREIGIDLLNRASMVEARPLRDLRAGLLGALYSFKPVRKTLMRAGMGMR</sequence>
<feature type="domain" description="FAD-binding" evidence="9">
    <location>
        <begin position="9"/>
        <end position="354"/>
    </location>
</feature>
<dbReference type="PATRIC" id="fig|1317124.6.peg.97"/>
<dbReference type="NCBIfam" id="NF005691">
    <property type="entry name" value="PRK07494.1"/>
    <property type="match status" value="1"/>
</dbReference>
<evidence type="ECO:0000256" key="3">
    <source>
        <dbReference type="ARBA" id="ARBA00005349"/>
    </source>
</evidence>
<keyword evidence="11" id="KW-1185">Reference proteome</keyword>
<keyword evidence="6" id="KW-0560">Oxidoreductase</keyword>
<dbReference type="RefSeq" id="WP_038142487.1">
    <property type="nucleotide sequence ID" value="NZ_AQRC01000001.1"/>
</dbReference>
<keyword evidence="7" id="KW-0503">Monooxygenase</keyword>
<dbReference type="UniPathway" id="UPA00232"/>
<evidence type="ECO:0000256" key="7">
    <source>
        <dbReference type="ARBA" id="ARBA00023033"/>
    </source>
</evidence>
<gene>
    <name evidence="10" type="ORF">DW2_00520</name>
</gene>
<dbReference type="InterPro" id="IPR036188">
    <property type="entry name" value="FAD/NAD-bd_sf"/>
</dbReference>
<comment type="cofactor">
    <cofactor evidence="1">
        <name>FAD</name>
        <dbReference type="ChEBI" id="CHEBI:57692"/>
    </cofactor>
</comment>
<dbReference type="EMBL" id="AQRC01000001">
    <property type="protein sequence ID" value="KFE36596.1"/>
    <property type="molecule type" value="Genomic_DNA"/>
</dbReference>
<evidence type="ECO:0000256" key="5">
    <source>
        <dbReference type="ARBA" id="ARBA00022827"/>
    </source>
</evidence>
<dbReference type="NCBIfam" id="TIGR01988">
    <property type="entry name" value="Ubi-OHases"/>
    <property type="match status" value="1"/>
</dbReference>
<dbReference type="InterPro" id="IPR051205">
    <property type="entry name" value="UbiH/COQ6_monooxygenase"/>
</dbReference>
<dbReference type="AlphaFoldDB" id="A0A085U0U9"/>
<feature type="transmembrane region" description="Helical" evidence="8">
    <location>
        <begin position="12"/>
        <end position="33"/>
    </location>
</feature>
<proteinExistence type="inferred from homology"/>
<dbReference type="GO" id="GO:0006744">
    <property type="term" value="P:ubiquinone biosynthetic process"/>
    <property type="evidence" value="ECO:0007669"/>
    <property type="project" value="UniProtKB-UniPathway"/>
</dbReference>
<dbReference type="Pfam" id="PF01494">
    <property type="entry name" value="FAD_binding_3"/>
    <property type="match status" value="1"/>
</dbReference>
<evidence type="ECO:0000259" key="9">
    <source>
        <dbReference type="Pfam" id="PF01494"/>
    </source>
</evidence>
<keyword evidence="8" id="KW-1133">Transmembrane helix</keyword>
<dbReference type="PANTHER" id="PTHR43876">
    <property type="entry name" value="UBIQUINONE BIOSYNTHESIS MONOOXYGENASE COQ6, MITOCHONDRIAL"/>
    <property type="match status" value="1"/>
</dbReference>
<reference evidence="10 11" key="2">
    <citation type="journal article" date="2015" name="Antonie Van Leeuwenhoek">
        <title>Thioclava indica sp. nov., isolated from surface seawater of the Indian Ocean.</title>
        <authorList>
            <person name="Liu Y."/>
            <person name="Lai Q."/>
            <person name="Du J."/>
            <person name="Xu H."/>
            <person name="Jiang L."/>
            <person name="Shao Z."/>
        </authorList>
    </citation>
    <scope>NUCLEOTIDE SEQUENCE [LARGE SCALE GENOMIC DNA]</scope>
    <source>
        <strain evidence="10 11">13D2W-2</strain>
    </source>
</reference>
<comment type="caution">
    <text evidence="10">The sequence shown here is derived from an EMBL/GenBank/DDBJ whole genome shotgun (WGS) entry which is preliminary data.</text>
</comment>
<dbReference type="Gene3D" id="3.50.50.60">
    <property type="entry name" value="FAD/NAD(P)-binding domain"/>
    <property type="match status" value="2"/>
</dbReference>
<evidence type="ECO:0000256" key="1">
    <source>
        <dbReference type="ARBA" id="ARBA00001974"/>
    </source>
</evidence>
<evidence type="ECO:0000256" key="2">
    <source>
        <dbReference type="ARBA" id="ARBA00004749"/>
    </source>
</evidence>
<evidence type="ECO:0000313" key="10">
    <source>
        <dbReference type="EMBL" id="KFE36596.1"/>
    </source>
</evidence>
<evidence type="ECO:0000256" key="8">
    <source>
        <dbReference type="SAM" id="Phobius"/>
    </source>
</evidence>